<proteinExistence type="predicted"/>
<geneLocation type="plasmid" evidence="1 2">
    <name>pDSM109990_a</name>
</geneLocation>
<evidence type="ECO:0000313" key="1">
    <source>
        <dbReference type="EMBL" id="UOA16655.1"/>
    </source>
</evidence>
<keyword evidence="2" id="KW-1185">Reference proteome</keyword>
<gene>
    <name evidence="1" type="ORF">DSM109990_03539</name>
</gene>
<protein>
    <submittedName>
        <fullName evidence="1">Uncharacterized protein</fullName>
    </submittedName>
</protein>
<dbReference type="EMBL" id="CP085145">
    <property type="protein sequence ID" value="UOA16655.1"/>
    <property type="molecule type" value="Genomic_DNA"/>
</dbReference>
<organism evidence="1 2">
    <name type="scientific">Sulfitobacter dubius</name>
    <dbReference type="NCBI Taxonomy" id="218673"/>
    <lineage>
        <taxon>Bacteria</taxon>
        <taxon>Pseudomonadati</taxon>
        <taxon>Pseudomonadota</taxon>
        <taxon>Alphaproteobacteria</taxon>
        <taxon>Rhodobacterales</taxon>
        <taxon>Roseobacteraceae</taxon>
        <taxon>Sulfitobacter</taxon>
    </lineage>
</organism>
<keyword evidence="1" id="KW-0614">Plasmid</keyword>
<dbReference type="Proteomes" id="UP000831019">
    <property type="component" value="Plasmid pDSM109990_a"/>
</dbReference>
<name>A0ABY3ZPR8_9RHOB</name>
<evidence type="ECO:0000313" key="2">
    <source>
        <dbReference type="Proteomes" id="UP000831019"/>
    </source>
</evidence>
<accession>A0ABY3ZPR8</accession>
<sequence length="201" mass="22655">MNYVVTSQQFNNEICTLASQIEVLKAKRDQAQHNTKDCLTSLPPEQIDALHTTIAQKERVKRDLELAMHSKLATALGQVNGKAWANTICADRLIALAQEFEDLLDAHGIKVKNRAGTLVRYRPGGKKASRAQIGRSITTFVVLRRVHDGWRLIHAQRDYCYINQRAFRDVIVRPAAHEDIIRHATRGFRAGGEHLTQNLVA</sequence>
<dbReference type="RefSeq" id="WP_243263360.1">
    <property type="nucleotide sequence ID" value="NZ_CP085145.1"/>
</dbReference>
<reference evidence="2" key="1">
    <citation type="journal article" date="2022" name="Microorganisms">
        <title>Beyond the ABCs#Discovery of Three New Plasmid Types in Rhodobacterales (RepQ, RepY, RepW).</title>
        <authorList>
            <person name="Freese H.M."/>
            <person name="Ringel V."/>
            <person name="Overmann J."/>
            <person name="Petersen J."/>
        </authorList>
    </citation>
    <scope>NUCLEOTIDE SEQUENCE [LARGE SCALE GENOMIC DNA]</scope>
    <source>
        <strain evidence="2">DSM 109990</strain>
        <plasmid evidence="2">pDSM109990_a</plasmid>
    </source>
</reference>